<organism evidence="1 2">
    <name type="scientific">Septoria linicola</name>
    <dbReference type="NCBI Taxonomy" id="215465"/>
    <lineage>
        <taxon>Eukaryota</taxon>
        <taxon>Fungi</taxon>
        <taxon>Dikarya</taxon>
        <taxon>Ascomycota</taxon>
        <taxon>Pezizomycotina</taxon>
        <taxon>Dothideomycetes</taxon>
        <taxon>Dothideomycetidae</taxon>
        <taxon>Mycosphaerellales</taxon>
        <taxon>Mycosphaerellaceae</taxon>
        <taxon>Septoria</taxon>
    </lineage>
</organism>
<name>A0A9Q9B6K6_9PEZI</name>
<dbReference type="SUPFAM" id="SSF52047">
    <property type="entry name" value="RNI-like"/>
    <property type="match status" value="1"/>
</dbReference>
<proteinExistence type="predicted"/>
<dbReference type="Gene3D" id="3.80.10.10">
    <property type="entry name" value="Ribonuclease Inhibitor"/>
    <property type="match status" value="2"/>
</dbReference>
<dbReference type="InterPro" id="IPR032675">
    <property type="entry name" value="LRR_dom_sf"/>
</dbReference>
<dbReference type="Proteomes" id="UP001056384">
    <property type="component" value="Chromosome 11"/>
</dbReference>
<dbReference type="EMBL" id="CP099428">
    <property type="protein sequence ID" value="USW58393.1"/>
    <property type="molecule type" value="Genomic_DNA"/>
</dbReference>
<evidence type="ECO:0000313" key="1">
    <source>
        <dbReference type="EMBL" id="USW58393.1"/>
    </source>
</evidence>
<dbReference type="InterPro" id="IPR027038">
    <property type="entry name" value="RanGap"/>
</dbReference>
<keyword evidence="2" id="KW-1185">Reference proteome</keyword>
<protein>
    <submittedName>
        <fullName evidence="1">Leucine-rich repeat domain superfamily</fullName>
    </submittedName>
</protein>
<dbReference type="AlphaFoldDB" id="A0A9Q9B6K6"/>
<evidence type="ECO:0000313" key="2">
    <source>
        <dbReference type="Proteomes" id="UP001056384"/>
    </source>
</evidence>
<dbReference type="PANTHER" id="PTHR24113">
    <property type="entry name" value="RAN GTPASE-ACTIVATING PROTEIN 1"/>
    <property type="match status" value="1"/>
</dbReference>
<dbReference type="GO" id="GO:0005096">
    <property type="term" value="F:GTPase activator activity"/>
    <property type="evidence" value="ECO:0007669"/>
    <property type="project" value="InterPro"/>
</dbReference>
<sequence length="503" mass="55910">MAASETLEGQPLSMRWAEKIRRQGGAWDPSADPLSLQGASSLPMPVEISDKASLAPFFEFLSNDGKVHTWLGGLRGTEPAHSVPTLEFKKGVAYEDGRIDLCKMATGPRNIGELMQALDSYKDGKHFLLGNNIIGPTGAKTIAAFIDRHPTQFETWYLAGNCIDMYSIDVLIDAMIRSPVITNVWLKRNDLRGQSYRSLAKLIMRSPYLRTLDLDQTSLSDGGVGMLFRELNLYHERYDWSAALRHIYLNATGAGQFACTHIAKYLKHSRLESLHLSCNPIGKHIPLLAAGIRASTTLTTLTLQSCGLGGDDTATLLDAVKDHPSLRALDLGQSYATEDLRMSYNWLDGDKFETALLDLVTANGPSQLRYLNLGYTPMTCSALNKIYPAVIANKNLVYFKAAPLVKGGRTKPEIQAGLRSKELLKDVRERLRQIVAEQYNGMSYEEFEEGPKRFLLSPPDVRYIDSVCRNRDSALAKRGLKILDKWWAEDDGTLQNVHSGIID</sequence>
<accession>A0A9Q9B6K6</accession>
<reference evidence="1" key="1">
    <citation type="submission" date="2022-06" db="EMBL/GenBank/DDBJ databases">
        <title>Complete genome sequences of two strains of the flax pathogen Septoria linicola.</title>
        <authorList>
            <person name="Lapalu N."/>
            <person name="Simon A."/>
            <person name="Demenou B."/>
            <person name="Paumier D."/>
            <person name="Guillot M.-P."/>
            <person name="Gout L."/>
            <person name="Valade R."/>
        </authorList>
    </citation>
    <scope>NUCLEOTIDE SEQUENCE</scope>
    <source>
        <strain evidence="1">SE15195</strain>
    </source>
</reference>
<gene>
    <name evidence="1" type="ORF">Slin15195_G117120</name>
</gene>